<feature type="chain" id="PRO_5002959868" evidence="7">
    <location>
        <begin position="33"/>
        <end position="534"/>
    </location>
</feature>
<dbReference type="STRING" id="526222.Desal_0399"/>
<dbReference type="PRINTS" id="PR00811">
    <property type="entry name" value="BCTERIALGSPD"/>
</dbReference>
<dbReference type="Gene3D" id="3.30.1370.120">
    <property type="match status" value="2"/>
</dbReference>
<evidence type="ECO:0000259" key="10">
    <source>
        <dbReference type="Pfam" id="PF21305"/>
    </source>
</evidence>
<feature type="signal peptide" evidence="7">
    <location>
        <begin position="1"/>
        <end position="32"/>
    </location>
</feature>
<evidence type="ECO:0000313" key="12">
    <source>
        <dbReference type="Proteomes" id="UP000002601"/>
    </source>
</evidence>
<dbReference type="Pfam" id="PF00263">
    <property type="entry name" value="Secretin"/>
    <property type="match status" value="1"/>
</dbReference>
<dbReference type="Pfam" id="PF21305">
    <property type="entry name" value="type_II_gspD_N0"/>
    <property type="match status" value="1"/>
</dbReference>
<name>C6BWY6_MARSD</name>
<keyword evidence="4" id="KW-0472">Membrane</keyword>
<accession>C6BWY6</accession>
<dbReference type="KEGG" id="dsa:Desal_0399"/>
<dbReference type="InterPro" id="IPR050810">
    <property type="entry name" value="Bact_Secretion_Sys_Channel"/>
</dbReference>
<dbReference type="InterPro" id="IPR049371">
    <property type="entry name" value="GspD-like_N0"/>
</dbReference>
<keyword evidence="6" id="KW-0813">Transport</keyword>
<feature type="domain" description="GspD-like N0" evidence="10">
    <location>
        <begin position="42"/>
        <end position="111"/>
    </location>
</feature>
<reference evidence="11 12" key="1">
    <citation type="submission" date="2009-06" db="EMBL/GenBank/DDBJ databases">
        <title>Complete sequence of Desulfovibrio salexigens DSM 2638.</title>
        <authorList>
            <consortium name="US DOE Joint Genome Institute"/>
            <person name="Lucas S."/>
            <person name="Copeland A."/>
            <person name="Lapidus A."/>
            <person name="Glavina del Rio T."/>
            <person name="Tice H."/>
            <person name="Bruce D."/>
            <person name="Goodwin L."/>
            <person name="Pitluck S."/>
            <person name="Munk A.C."/>
            <person name="Brettin T."/>
            <person name="Detter J.C."/>
            <person name="Han C."/>
            <person name="Tapia R."/>
            <person name="Larimer F."/>
            <person name="Land M."/>
            <person name="Hauser L."/>
            <person name="Kyrpides N."/>
            <person name="Anderson I."/>
            <person name="Wall J.D."/>
            <person name="Arkin A.P."/>
            <person name="Dehal P."/>
            <person name="Chivian D."/>
            <person name="Giles B."/>
            <person name="Hazen T.C."/>
        </authorList>
    </citation>
    <scope>NUCLEOTIDE SEQUENCE [LARGE SCALE GENOMIC DNA]</scope>
    <source>
        <strain evidence="12">ATCC 14822 / DSM 2638 / NCIMB 8403 / VKM B-1763</strain>
    </source>
</reference>
<dbReference type="OrthoDB" id="9775455at2"/>
<feature type="domain" description="NolW-like" evidence="9">
    <location>
        <begin position="136"/>
        <end position="195"/>
    </location>
</feature>
<feature type="domain" description="Type II/III secretion system secretin-like" evidence="8">
    <location>
        <begin position="344"/>
        <end position="504"/>
    </location>
</feature>
<dbReference type="AlphaFoldDB" id="C6BWY6"/>
<dbReference type="HOGENOM" id="CLU_006756_1_1_7"/>
<evidence type="ECO:0000313" key="11">
    <source>
        <dbReference type="EMBL" id="ACS78466.1"/>
    </source>
</evidence>
<sequence>MMRLARKIRWFFILVMLCSLVGTGVGAGVAQAAPKGKNLIEINFRQTDIMAVLEFYSHLMGKTFIPNPELKGPVTVISPKPVTRFEALRLLYSVLDMKGYTLVQQSGYYKIVSKSMAVHEGLNVDSITVGGDQMVTEVIMLKYLKAADVIADFRQILSPEGSIFSGKSNNYIVFTDTAANVNKIKELISHIDMPGSLPVSKTYSLQYIEAKTVAPMLTKLYTEKVGKVTQSTVQILSMDETNSLIVLAPESVHDDITSIISKLDVRTMQVSIKAYLVEVTLTDETKLGFEWMFSTNADGTDLKGALDFGHIFDPTGIANTAQEALKFSIINSDNFKMMMNFFASDDSSRVVSAPHIVALDNQKASIAVGTEIPILKLTQTSVTSQQNVIKTYDHRKFGMQLNITPTIAENRDVTLKIDQTLSSLLADDTDPDKWQSTDRAASTTVLVKDAQTLVIGGLMTVNSALDKKGAPYLRNMPVLGPLFGSQDDSMTKSELLLFLTPYVIATPDEADAMSGLRKAQSPMAVDEFGLIFDL</sequence>
<keyword evidence="3 7" id="KW-0732">Signal</keyword>
<proteinExistence type="inferred from homology"/>
<evidence type="ECO:0000256" key="2">
    <source>
        <dbReference type="ARBA" id="ARBA00022692"/>
    </source>
</evidence>
<evidence type="ECO:0000259" key="8">
    <source>
        <dbReference type="Pfam" id="PF00263"/>
    </source>
</evidence>
<evidence type="ECO:0000256" key="6">
    <source>
        <dbReference type="RuleBase" id="RU004004"/>
    </source>
</evidence>
<evidence type="ECO:0000256" key="7">
    <source>
        <dbReference type="SAM" id="SignalP"/>
    </source>
</evidence>
<dbReference type="GO" id="GO:0009306">
    <property type="term" value="P:protein secretion"/>
    <property type="evidence" value="ECO:0007669"/>
    <property type="project" value="InterPro"/>
</dbReference>
<evidence type="ECO:0000256" key="4">
    <source>
        <dbReference type="ARBA" id="ARBA00023136"/>
    </source>
</evidence>
<evidence type="ECO:0000256" key="3">
    <source>
        <dbReference type="ARBA" id="ARBA00022729"/>
    </source>
</evidence>
<dbReference type="Proteomes" id="UP000002601">
    <property type="component" value="Chromosome"/>
</dbReference>
<dbReference type="GO" id="GO:0009279">
    <property type="term" value="C:cell outer membrane"/>
    <property type="evidence" value="ECO:0007669"/>
    <property type="project" value="UniProtKB-SubCell"/>
</dbReference>
<evidence type="ECO:0000256" key="1">
    <source>
        <dbReference type="ARBA" id="ARBA00004370"/>
    </source>
</evidence>
<dbReference type="InterPro" id="IPR005644">
    <property type="entry name" value="NolW-like"/>
</dbReference>
<dbReference type="InterPro" id="IPR004846">
    <property type="entry name" value="T2SS/T3SS_dom"/>
</dbReference>
<dbReference type="InterPro" id="IPR001775">
    <property type="entry name" value="GspD/PilQ"/>
</dbReference>
<dbReference type="PANTHER" id="PTHR30332">
    <property type="entry name" value="PROBABLE GENERAL SECRETION PATHWAY PROTEIN D"/>
    <property type="match status" value="1"/>
</dbReference>
<protein>
    <submittedName>
        <fullName evidence="11">Type II and III secretion system protein</fullName>
    </submittedName>
</protein>
<comment type="subcellular location">
    <subcellularLocation>
        <location evidence="6">Cell outer membrane</location>
    </subcellularLocation>
    <subcellularLocation>
        <location evidence="1">Membrane</location>
    </subcellularLocation>
</comment>
<dbReference type="RefSeq" id="WP_012765992.1">
    <property type="nucleotide sequence ID" value="NC_012881.1"/>
</dbReference>
<evidence type="ECO:0000256" key="5">
    <source>
        <dbReference type="RuleBase" id="RU004003"/>
    </source>
</evidence>
<feature type="domain" description="NolW-like" evidence="9">
    <location>
        <begin position="201"/>
        <end position="269"/>
    </location>
</feature>
<dbReference type="GO" id="GO:0015627">
    <property type="term" value="C:type II protein secretion system complex"/>
    <property type="evidence" value="ECO:0007669"/>
    <property type="project" value="TreeGrafter"/>
</dbReference>
<organism evidence="11 12">
    <name type="scientific">Maridesulfovibrio salexigens (strain ATCC 14822 / DSM 2638 / NCIMB 8403 / VKM B-1763)</name>
    <name type="common">Desulfovibrio salexigens</name>
    <dbReference type="NCBI Taxonomy" id="526222"/>
    <lineage>
        <taxon>Bacteria</taxon>
        <taxon>Pseudomonadati</taxon>
        <taxon>Thermodesulfobacteriota</taxon>
        <taxon>Desulfovibrionia</taxon>
        <taxon>Desulfovibrionales</taxon>
        <taxon>Desulfovibrionaceae</taxon>
        <taxon>Maridesulfovibrio</taxon>
    </lineage>
</organism>
<evidence type="ECO:0000259" key="9">
    <source>
        <dbReference type="Pfam" id="PF03958"/>
    </source>
</evidence>
<gene>
    <name evidence="11" type="ordered locus">Desal_0399</name>
</gene>
<keyword evidence="12" id="KW-1185">Reference proteome</keyword>
<dbReference type="EMBL" id="CP001649">
    <property type="protein sequence ID" value="ACS78466.1"/>
    <property type="molecule type" value="Genomic_DNA"/>
</dbReference>
<dbReference type="eggNOG" id="COG1450">
    <property type="taxonomic scope" value="Bacteria"/>
</dbReference>
<dbReference type="Pfam" id="PF03958">
    <property type="entry name" value="Secretin_N"/>
    <property type="match status" value="2"/>
</dbReference>
<dbReference type="PANTHER" id="PTHR30332:SF24">
    <property type="entry name" value="SECRETIN GSPD-RELATED"/>
    <property type="match status" value="1"/>
</dbReference>
<dbReference type="InterPro" id="IPR038591">
    <property type="entry name" value="NolW-like_sf"/>
</dbReference>
<keyword evidence="2" id="KW-0812">Transmembrane</keyword>
<comment type="similarity">
    <text evidence="5">Belongs to the bacterial secretin family.</text>
</comment>